<dbReference type="InterPro" id="IPR050804">
    <property type="entry name" value="MCC"/>
</dbReference>
<dbReference type="Pfam" id="PF22486">
    <property type="entry name" value="MATH_2"/>
    <property type="match status" value="1"/>
</dbReference>
<proteinExistence type="predicted"/>
<evidence type="ECO:0000313" key="3">
    <source>
        <dbReference type="EMBL" id="TFK23741.1"/>
    </source>
</evidence>
<name>A0A5C3KT42_COPMA</name>
<organism evidence="3 4">
    <name type="scientific">Coprinopsis marcescibilis</name>
    <name type="common">Agaric fungus</name>
    <name type="synonym">Psathyrella marcescibilis</name>
    <dbReference type="NCBI Taxonomy" id="230819"/>
    <lineage>
        <taxon>Eukaryota</taxon>
        <taxon>Fungi</taxon>
        <taxon>Dikarya</taxon>
        <taxon>Basidiomycota</taxon>
        <taxon>Agaricomycotina</taxon>
        <taxon>Agaricomycetes</taxon>
        <taxon>Agaricomycetidae</taxon>
        <taxon>Agaricales</taxon>
        <taxon>Agaricineae</taxon>
        <taxon>Psathyrellaceae</taxon>
        <taxon>Coprinopsis</taxon>
    </lineage>
</organism>
<gene>
    <name evidence="3" type="ORF">FA15DRAFT_670223</name>
</gene>
<feature type="domain" description="MATH" evidence="2">
    <location>
        <begin position="50"/>
        <end position="179"/>
    </location>
</feature>
<dbReference type="InterPro" id="IPR002083">
    <property type="entry name" value="MATH/TRAF_dom"/>
</dbReference>
<dbReference type="InterPro" id="IPR008974">
    <property type="entry name" value="TRAF-like"/>
</dbReference>
<dbReference type="SUPFAM" id="SSF49599">
    <property type="entry name" value="TRAF domain-like"/>
    <property type="match status" value="1"/>
</dbReference>
<dbReference type="OrthoDB" id="2602938at2759"/>
<protein>
    <recommendedName>
        <fullName evidence="2">MATH domain-containing protein</fullName>
    </recommendedName>
</protein>
<evidence type="ECO:0000259" key="2">
    <source>
        <dbReference type="PROSITE" id="PS50144"/>
    </source>
</evidence>
<dbReference type="Gene3D" id="2.60.210.10">
    <property type="entry name" value="Apoptosis, Tumor Necrosis Factor Receptor Associated Protein 2, Chain A"/>
    <property type="match status" value="1"/>
</dbReference>
<dbReference type="STRING" id="230819.A0A5C3KT42"/>
<dbReference type="EMBL" id="ML210213">
    <property type="protein sequence ID" value="TFK23741.1"/>
    <property type="molecule type" value="Genomic_DNA"/>
</dbReference>
<reference evidence="3 4" key="1">
    <citation type="journal article" date="2019" name="Nat. Ecol. Evol.">
        <title>Megaphylogeny resolves global patterns of mushroom evolution.</title>
        <authorList>
            <person name="Varga T."/>
            <person name="Krizsan K."/>
            <person name="Foldi C."/>
            <person name="Dima B."/>
            <person name="Sanchez-Garcia M."/>
            <person name="Sanchez-Ramirez S."/>
            <person name="Szollosi G.J."/>
            <person name="Szarkandi J.G."/>
            <person name="Papp V."/>
            <person name="Albert L."/>
            <person name="Andreopoulos W."/>
            <person name="Angelini C."/>
            <person name="Antonin V."/>
            <person name="Barry K.W."/>
            <person name="Bougher N.L."/>
            <person name="Buchanan P."/>
            <person name="Buyck B."/>
            <person name="Bense V."/>
            <person name="Catcheside P."/>
            <person name="Chovatia M."/>
            <person name="Cooper J."/>
            <person name="Damon W."/>
            <person name="Desjardin D."/>
            <person name="Finy P."/>
            <person name="Geml J."/>
            <person name="Haridas S."/>
            <person name="Hughes K."/>
            <person name="Justo A."/>
            <person name="Karasinski D."/>
            <person name="Kautmanova I."/>
            <person name="Kiss B."/>
            <person name="Kocsube S."/>
            <person name="Kotiranta H."/>
            <person name="LaButti K.M."/>
            <person name="Lechner B.E."/>
            <person name="Liimatainen K."/>
            <person name="Lipzen A."/>
            <person name="Lukacs Z."/>
            <person name="Mihaltcheva S."/>
            <person name="Morgado L.N."/>
            <person name="Niskanen T."/>
            <person name="Noordeloos M.E."/>
            <person name="Ohm R.A."/>
            <person name="Ortiz-Santana B."/>
            <person name="Ovrebo C."/>
            <person name="Racz N."/>
            <person name="Riley R."/>
            <person name="Savchenko A."/>
            <person name="Shiryaev A."/>
            <person name="Soop K."/>
            <person name="Spirin V."/>
            <person name="Szebenyi C."/>
            <person name="Tomsovsky M."/>
            <person name="Tulloss R.E."/>
            <person name="Uehling J."/>
            <person name="Grigoriev I.V."/>
            <person name="Vagvolgyi C."/>
            <person name="Papp T."/>
            <person name="Martin F.M."/>
            <person name="Miettinen O."/>
            <person name="Hibbett D.S."/>
            <person name="Nagy L.G."/>
        </authorList>
    </citation>
    <scope>NUCLEOTIDE SEQUENCE [LARGE SCALE GENOMIC DNA]</scope>
    <source>
        <strain evidence="3 4">CBS 121175</strain>
    </source>
</reference>
<dbReference type="PANTHER" id="PTHR46236">
    <property type="entry name" value="TRAF-LIKE SUPERFAMILY PROTEIN"/>
    <property type="match status" value="1"/>
</dbReference>
<dbReference type="PANTHER" id="PTHR46236:SF35">
    <property type="entry name" value="MATH DOMAIN-CONTAINING PROTEIN"/>
    <property type="match status" value="1"/>
</dbReference>
<dbReference type="AlphaFoldDB" id="A0A5C3KT42"/>
<evidence type="ECO:0000313" key="4">
    <source>
        <dbReference type="Proteomes" id="UP000307440"/>
    </source>
</evidence>
<dbReference type="Proteomes" id="UP000307440">
    <property type="component" value="Unassembled WGS sequence"/>
</dbReference>
<sequence length="386" mass="42676">MSLTSWLNKVATEKVVQPGARDVKVALSALDHDNFAAKNFPDLGHKVNGLKIFTWRLNNWSKLDMKVTSATIECGGYNWRILLYPYGTTPSTDNESTTLYLEYLSRYSANQASAQFAFVLSNIRDPTIYSTKWAKHRFSSTDSTWGFSKFAAIVQLLQATDSRARPIIENDSVDITVYLRVLDDPVGALNLNLQPNNKKINIKQRLVSRDTWQKKEDELRTSRPPEPPARLSAMTEGCWQQCFIKNSTGFYVRLVKHFLKFGRFNNAPEASIAPFSVGVFSGGDSVGVAGGVAYEIDLGADDAIMFSLGFSGVSSGSYGSFQAGVAFTADPEEGYKMASVGGGALKSSECRGTDEDGKNFSLFIRITAVANQNNIFTLEEVRYYDP</sequence>
<keyword evidence="1" id="KW-0175">Coiled coil</keyword>
<accession>A0A5C3KT42</accession>
<dbReference type="PROSITE" id="PS50144">
    <property type="entry name" value="MATH"/>
    <property type="match status" value="1"/>
</dbReference>
<evidence type="ECO:0000256" key="1">
    <source>
        <dbReference type="ARBA" id="ARBA00023054"/>
    </source>
</evidence>
<keyword evidence="4" id="KW-1185">Reference proteome</keyword>